<evidence type="ECO:0000256" key="19">
    <source>
        <dbReference type="ARBA" id="ARBA00082232"/>
    </source>
</evidence>
<keyword evidence="9" id="KW-0999">Mitochondrion inner membrane</keyword>
<evidence type="ECO:0000256" key="11">
    <source>
        <dbReference type="ARBA" id="ARBA00022989"/>
    </source>
</evidence>
<feature type="coiled-coil region" evidence="21">
    <location>
        <begin position="262"/>
        <end position="296"/>
    </location>
</feature>
<proteinExistence type="inferred from homology"/>
<dbReference type="PRINTS" id="PR00926">
    <property type="entry name" value="MITOCARRIER"/>
</dbReference>
<evidence type="ECO:0000256" key="1">
    <source>
        <dbReference type="ARBA" id="ARBA00004123"/>
    </source>
</evidence>
<feature type="coiled-coil region" evidence="21">
    <location>
        <begin position="486"/>
        <end position="513"/>
    </location>
</feature>
<evidence type="ECO:0000256" key="9">
    <source>
        <dbReference type="ARBA" id="ARBA00022792"/>
    </source>
</evidence>
<dbReference type="PROSITE" id="PS50920">
    <property type="entry name" value="SOLCAR"/>
    <property type="match status" value="3"/>
</dbReference>
<dbReference type="InterPro" id="IPR023395">
    <property type="entry name" value="MCP_dom_sf"/>
</dbReference>
<comment type="subcellular location">
    <subcellularLocation>
        <location evidence="2">Mitochondrion inner membrane</location>
        <topology evidence="2">Multi-pass membrane protein</topology>
    </subcellularLocation>
    <subcellularLocation>
        <location evidence="1">Nucleus</location>
    </subcellularLocation>
</comment>
<name>A0A2N1JAG6_9BASI</name>
<dbReference type="SMART" id="SM00968">
    <property type="entry name" value="SMC_hinge"/>
    <property type="match status" value="1"/>
</dbReference>
<dbReference type="GO" id="GO:0016887">
    <property type="term" value="F:ATP hydrolysis activity"/>
    <property type="evidence" value="ECO:0007669"/>
    <property type="project" value="InterPro"/>
</dbReference>
<evidence type="ECO:0000256" key="17">
    <source>
        <dbReference type="ARBA" id="ARBA00059916"/>
    </source>
</evidence>
<evidence type="ECO:0000256" key="15">
    <source>
        <dbReference type="ARBA" id="ARBA00023136"/>
    </source>
</evidence>
<keyword evidence="13" id="KW-0226">DNA condensation</keyword>
<keyword evidence="12 21" id="KW-0175">Coiled coil</keyword>
<dbReference type="InterPro" id="IPR036277">
    <property type="entry name" value="SMC_hinge_sf"/>
</dbReference>
<dbReference type="InterPro" id="IPR010935">
    <property type="entry name" value="SMC_hinge"/>
</dbReference>
<dbReference type="GO" id="GO:0005634">
    <property type="term" value="C:nucleus"/>
    <property type="evidence" value="ECO:0007669"/>
    <property type="project" value="UniProtKB-SubCell"/>
</dbReference>
<dbReference type="GO" id="GO:0007059">
    <property type="term" value="P:chromosome segregation"/>
    <property type="evidence" value="ECO:0007669"/>
    <property type="project" value="UniProtKB-ARBA"/>
</dbReference>
<keyword evidence="11" id="KW-1133">Transmembrane helix</keyword>
<evidence type="ECO:0000256" key="14">
    <source>
        <dbReference type="ARBA" id="ARBA00023128"/>
    </source>
</evidence>
<dbReference type="Pfam" id="PF02463">
    <property type="entry name" value="SMC_N"/>
    <property type="match status" value="1"/>
</dbReference>
<dbReference type="STRING" id="2020962.A0A2N1JAG6"/>
<protein>
    <recommendedName>
        <fullName evidence="18">Mitochondrial aspartate-glutamate transporter AGC1</fullName>
    </recommendedName>
    <alternativeName>
        <fullName evidence="19">Aspartate-glutamate carrier 1</fullName>
    </alternativeName>
</protein>
<keyword evidence="5" id="KW-0813">Transport</keyword>
<dbReference type="SUPFAM" id="SSF103506">
    <property type="entry name" value="Mitochondrial carrier"/>
    <property type="match status" value="1"/>
</dbReference>
<evidence type="ECO:0000256" key="10">
    <source>
        <dbReference type="ARBA" id="ARBA00022840"/>
    </source>
</evidence>
<feature type="compositionally biased region" description="Basic and acidic residues" evidence="22">
    <location>
        <begin position="414"/>
        <end position="423"/>
    </location>
</feature>
<comment type="function">
    <text evidence="17">Calcium-dependent mitochondrial aspartate and glutamate carrier. Transport of glutamate in mitochondria is required for mitochondrial transamination reactions and ornithine synthesis. Plays also a role in malate-aspartate NADH shuttle, which is critical for growth on acetate and fatty acids.</text>
</comment>
<evidence type="ECO:0000256" key="20">
    <source>
        <dbReference type="PROSITE-ProRule" id="PRU00282"/>
    </source>
</evidence>
<dbReference type="SUPFAM" id="SSF75553">
    <property type="entry name" value="Smc hinge domain"/>
    <property type="match status" value="1"/>
</dbReference>
<dbReference type="GO" id="GO:0005743">
    <property type="term" value="C:mitochondrial inner membrane"/>
    <property type="evidence" value="ECO:0007669"/>
    <property type="project" value="UniProtKB-SubCell"/>
</dbReference>
<evidence type="ECO:0000259" key="23">
    <source>
        <dbReference type="SMART" id="SM00968"/>
    </source>
</evidence>
<dbReference type="FunFam" id="3.40.50.300:FF:000278">
    <property type="entry name" value="Structural maintenance of chromosomes 2"/>
    <property type="match status" value="1"/>
</dbReference>
<feature type="repeat" description="Solcar" evidence="20">
    <location>
        <begin position="1550"/>
        <end position="1638"/>
    </location>
</feature>
<keyword evidence="14" id="KW-0496">Mitochondrion</keyword>
<evidence type="ECO:0000256" key="7">
    <source>
        <dbReference type="ARBA" id="ARBA00022737"/>
    </source>
</evidence>
<sequence length="1679" mass="185185">MLAPCDGAMRIEELIIDGFKSYPVRTHVSGFDPSFNAITGLNGSGKSNILDAICFVLGLTNLSSVRASNIQDLIYKRGQAGVTKASVTIVFDNSDRERSPVSFENYASITVTRQIAMGGVSKYLINGHKATQQAVQNMFQSVQLNINNPNFLIMQGKITKVLNMKPAEILSMIEEAAGTRMFEERKERAFRTMTKKDQKVREISALLGEEITPKLDRLREEKRAFLEYQKASTELERLTRLDRAYEWQRLQNKFTESRTHGAEKLRQQLQESQERRDIYQRQLAAIDRELVQVRQRRDDELSKEGTEEGLLNRAKHMAHQLVEAVTHSEFCHTAHAEEQERVEKYTAALAAAEEALALDQQHFEKLHTDFDKSKREHDAAAACAADTDALLQSLLTGVSHDQSGSHGGFQGQLAKEREREAAAKSEAQQAKVRSQHVDRELCTKEPLAQKEGGKSAGLVRDLEAAQQEAREAHQMWKALRWDAARYDALHARRVELETKAETLRAERDMVQNRLPSALQFHYADPHSNFDRSQVRGLVASLITLDKDVYKYAPALEAVAGSRLYNVVVENEKVGSELLTKGQLRKRVTLIPLSQIQPSTADERRVAAAKRAAPNKVELALSLVGCEDQVRAALKYVFGQTLVCSDADTARRVTFDPNVRLKSVTMDGDTYDPAGRLSGGSKPSGGQSVLLRMQDLARLESALREVQVALAGTADEWARLEQARQQSSRAEEAYTLKKHQAALLQSQLDGGRAASLQAEVEACRATLAELAATIDAATARECRAAENAARLEREISELHTDKDAKVDKVRCEYKKQKDTLAKHALALKPQQTALRSAELALGQRQMDRDAAAESLQEARAALTQTAREVEGSAAHATELQVAVDESEALLAKARAAIHAFDDELDELESAGRAKRQLVSDLGIAIQKAEHELGRAEQVCATLGKELGALEAEHTWIDAEKTLFDQPGTVYEFAKHDMRDIRRQCAQLAEQHSGLRRRVNPKVMNMIDNVEKKEASLQHMLHTVLGDKRKIEHTISELDRYKCDALQTTFEQVDRDFGDIFGELLPGNHARLQPADGADLAQGLEVRVRLGPTWKQSLTELSGGQRSLIALSLIMSLLQFKPAPMYILDEIDAALDLSHTQHIGQLFRTRFKGSQFIVVSLKEGLFNNANVLFRARFRDGTSLVERIAQQGTARSSADKENAHANGASRGAPEGVFVFITTAGVVKPSVPLEAWNLCTNDVLLTDLLRCGSAGASYIIINWERSDRDQRKSKLIEQMYTVGTPSEALAKRIAELKDLSAKASHVVLYKTEQVAEGVSRHVVLLKDAGVRQSAIAPAPAQVPAPKSTNIHAALNNLAESAYNFALGGIAGSVGATLVYPIDLVKTRMQNQRTNVVGEPPLYKNSLDCAKKVFQNEGFLGFYSGLIPQLLGVAPEKAIKLTMNDLVRNLTKDDAGHVSFPCEILAGATAGGSQVVFTNPLEIVKIRLQVAGENSARENGRKTGALQIIRGLGLVGLYRGASACLLRDIPFSGIYFPLYAHLKENFSGSQSDSKLTFGQLTLAASLAGVPAAFLTTPADVIKTRLQVEARKGQLTYKGIADCFWQILKTESPRAFFKGSLARVLRSSPQFGATLVSYEYLKKMFPSPVSEGRSRADADVVRDEDFVTAMDALAIIRSMHAVART</sequence>
<comment type="similarity">
    <text evidence="4">Belongs to the mitochondrial carrier (TC 2.A.29) family.</text>
</comment>
<evidence type="ECO:0000256" key="16">
    <source>
        <dbReference type="ARBA" id="ARBA00023306"/>
    </source>
</evidence>
<evidence type="ECO:0000256" key="18">
    <source>
        <dbReference type="ARBA" id="ARBA00073787"/>
    </source>
</evidence>
<evidence type="ECO:0000313" key="24">
    <source>
        <dbReference type="EMBL" id="PKI83544.1"/>
    </source>
</evidence>
<reference evidence="24 25" key="1">
    <citation type="submission" date="2017-10" db="EMBL/GenBank/DDBJ databases">
        <title>A novel species of cold-tolerant Malassezia isolated from bats.</title>
        <authorList>
            <person name="Lorch J.M."/>
            <person name="Palmer J.M."/>
            <person name="Vanderwolf K.J."/>
            <person name="Schmidt K.Z."/>
            <person name="Verant M.L."/>
            <person name="Weller T.J."/>
            <person name="Blehert D.S."/>
        </authorList>
    </citation>
    <scope>NUCLEOTIDE SEQUENCE [LARGE SCALE GENOMIC DNA]</scope>
    <source>
        <strain evidence="24 25">NWHC:44797-103</strain>
    </source>
</reference>
<feature type="repeat" description="Solcar" evidence="20">
    <location>
        <begin position="1453"/>
        <end position="1540"/>
    </location>
</feature>
<feature type="region of interest" description="Disordered" evidence="22">
    <location>
        <begin position="1187"/>
        <end position="1206"/>
    </location>
</feature>
<evidence type="ECO:0000256" key="22">
    <source>
        <dbReference type="SAM" id="MobiDB-lite"/>
    </source>
</evidence>
<dbReference type="Gene3D" id="3.30.70.1620">
    <property type="match status" value="1"/>
</dbReference>
<dbReference type="GO" id="GO:0030261">
    <property type="term" value="P:chromosome condensation"/>
    <property type="evidence" value="ECO:0007669"/>
    <property type="project" value="UniProtKB-KW"/>
</dbReference>
<dbReference type="InterPro" id="IPR027120">
    <property type="entry name" value="Smc2_ABC"/>
</dbReference>
<evidence type="ECO:0000313" key="25">
    <source>
        <dbReference type="Proteomes" id="UP000232875"/>
    </source>
</evidence>
<keyword evidence="7" id="KW-0677">Repeat</keyword>
<dbReference type="EMBL" id="KZ454991">
    <property type="protein sequence ID" value="PKI83544.1"/>
    <property type="molecule type" value="Genomic_DNA"/>
</dbReference>
<comment type="similarity">
    <text evidence="3">Belongs to the SMC family. SMC2 subfamily.</text>
</comment>
<dbReference type="InterPro" id="IPR027417">
    <property type="entry name" value="P-loop_NTPase"/>
</dbReference>
<dbReference type="FunFam" id="1.50.40.10:FF:000004">
    <property type="entry name" value="Calcium-binding mitochondrial carrier protein Aralar1"/>
    <property type="match status" value="1"/>
</dbReference>
<feature type="region of interest" description="Disordered" evidence="22">
    <location>
        <begin position="400"/>
        <end position="455"/>
    </location>
</feature>
<evidence type="ECO:0000256" key="12">
    <source>
        <dbReference type="ARBA" id="ARBA00023054"/>
    </source>
</evidence>
<accession>A0A2N1JAG6</accession>
<dbReference type="Pfam" id="PF00153">
    <property type="entry name" value="Mito_carr"/>
    <property type="match status" value="3"/>
</dbReference>
<keyword evidence="16" id="KW-0131">Cell cycle</keyword>
<feature type="coiled-coil region" evidence="21">
    <location>
        <begin position="847"/>
        <end position="944"/>
    </location>
</feature>
<dbReference type="SUPFAM" id="SSF52540">
    <property type="entry name" value="P-loop containing nucleoside triphosphate hydrolases"/>
    <property type="match status" value="1"/>
</dbReference>
<keyword evidence="6 20" id="KW-0812">Transmembrane</keyword>
<dbReference type="InterPro" id="IPR018108">
    <property type="entry name" value="MCP_transmembrane"/>
</dbReference>
<dbReference type="PANTHER" id="PTHR43977">
    <property type="entry name" value="STRUCTURAL MAINTENANCE OF CHROMOSOMES PROTEIN 3"/>
    <property type="match status" value="1"/>
</dbReference>
<evidence type="ECO:0000256" key="8">
    <source>
        <dbReference type="ARBA" id="ARBA00022741"/>
    </source>
</evidence>
<feature type="coiled-coil region" evidence="21">
    <location>
        <begin position="695"/>
        <end position="807"/>
    </location>
</feature>
<feature type="coiled-coil region" evidence="21">
    <location>
        <begin position="969"/>
        <end position="996"/>
    </location>
</feature>
<dbReference type="Gene3D" id="1.50.40.10">
    <property type="entry name" value="Mitochondrial carrier domain"/>
    <property type="match status" value="1"/>
</dbReference>
<organism evidence="24 25">
    <name type="scientific">Malassezia vespertilionis</name>
    <dbReference type="NCBI Taxonomy" id="2020962"/>
    <lineage>
        <taxon>Eukaryota</taxon>
        <taxon>Fungi</taxon>
        <taxon>Dikarya</taxon>
        <taxon>Basidiomycota</taxon>
        <taxon>Ustilaginomycotina</taxon>
        <taxon>Malasseziomycetes</taxon>
        <taxon>Malasseziales</taxon>
        <taxon>Malasseziaceae</taxon>
        <taxon>Malassezia</taxon>
    </lineage>
</organism>
<dbReference type="GO" id="GO:0005694">
    <property type="term" value="C:chromosome"/>
    <property type="evidence" value="ECO:0007669"/>
    <property type="project" value="InterPro"/>
</dbReference>
<keyword evidence="25" id="KW-1185">Reference proteome</keyword>
<dbReference type="Gene3D" id="3.40.50.300">
    <property type="entry name" value="P-loop containing nucleotide triphosphate hydrolases"/>
    <property type="match status" value="2"/>
</dbReference>
<dbReference type="GO" id="GO:0055085">
    <property type="term" value="P:transmembrane transport"/>
    <property type="evidence" value="ECO:0007669"/>
    <property type="project" value="InterPro"/>
</dbReference>
<dbReference type="Pfam" id="PF06470">
    <property type="entry name" value="SMC_hinge"/>
    <property type="match status" value="1"/>
</dbReference>
<evidence type="ECO:0000256" key="21">
    <source>
        <dbReference type="SAM" id="Coils"/>
    </source>
</evidence>
<evidence type="ECO:0000256" key="4">
    <source>
        <dbReference type="ARBA" id="ARBA00006375"/>
    </source>
</evidence>
<evidence type="ECO:0000256" key="13">
    <source>
        <dbReference type="ARBA" id="ARBA00023067"/>
    </source>
</evidence>
<keyword evidence="15 20" id="KW-0472">Membrane</keyword>
<dbReference type="OrthoDB" id="10255539at2759"/>
<evidence type="ECO:0000256" key="3">
    <source>
        <dbReference type="ARBA" id="ARBA00005231"/>
    </source>
</evidence>
<dbReference type="InterPro" id="IPR003395">
    <property type="entry name" value="RecF/RecN/SMC_N"/>
</dbReference>
<dbReference type="CDD" id="cd03273">
    <property type="entry name" value="ABC_SMC2_euk"/>
    <property type="match status" value="1"/>
</dbReference>
<feature type="compositionally biased region" description="Basic and acidic residues" evidence="22">
    <location>
        <begin position="435"/>
        <end position="453"/>
    </location>
</feature>
<dbReference type="Proteomes" id="UP000232875">
    <property type="component" value="Unassembled WGS sequence"/>
</dbReference>
<feature type="repeat" description="Solcar" evidence="20">
    <location>
        <begin position="1354"/>
        <end position="1445"/>
    </location>
</feature>
<dbReference type="Gene3D" id="1.20.1060.20">
    <property type="match status" value="1"/>
</dbReference>
<dbReference type="InterPro" id="IPR002067">
    <property type="entry name" value="MCP"/>
</dbReference>
<feature type="domain" description="SMC hinge" evidence="23">
    <location>
        <begin position="532"/>
        <end position="653"/>
    </location>
</feature>
<evidence type="ECO:0000256" key="5">
    <source>
        <dbReference type="ARBA" id="ARBA00022448"/>
    </source>
</evidence>
<keyword evidence="8" id="KW-0547">Nucleotide-binding</keyword>
<gene>
    <name evidence="24" type="primary">SMC2</name>
    <name evidence="24" type="ORF">MVES_002386</name>
</gene>
<keyword evidence="10" id="KW-0067">ATP-binding</keyword>
<evidence type="ECO:0000256" key="6">
    <source>
        <dbReference type="ARBA" id="ARBA00022692"/>
    </source>
</evidence>
<evidence type="ECO:0000256" key="2">
    <source>
        <dbReference type="ARBA" id="ARBA00004448"/>
    </source>
</evidence>
<dbReference type="GO" id="GO:0005524">
    <property type="term" value="F:ATP binding"/>
    <property type="evidence" value="ECO:0007669"/>
    <property type="project" value="UniProtKB-KW"/>
</dbReference>